<proteinExistence type="predicted"/>
<keyword evidence="2" id="KW-1185">Reference proteome</keyword>
<evidence type="ECO:0000313" key="2">
    <source>
        <dbReference type="Proteomes" id="UP000292052"/>
    </source>
</evidence>
<gene>
    <name evidence="1" type="ORF">BDFB_004405</name>
</gene>
<protein>
    <submittedName>
        <fullName evidence="1">Uncharacterized protein</fullName>
    </submittedName>
</protein>
<comment type="caution">
    <text evidence="1">The sequence shown here is derived from an EMBL/GenBank/DDBJ whole genome shotgun (WGS) entry which is preliminary data.</text>
</comment>
<dbReference type="AlphaFoldDB" id="A0A482VVY2"/>
<name>A0A482VVY2_ASBVE</name>
<accession>A0A482VVY2</accession>
<organism evidence="1 2">
    <name type="scientific">Asbolus verrucosus</name>
    <name type="common">Desert ironclad beetle</name>
    <dbReference type="NCBI Taxonomy" id="1661398"/>
    <lineage>
        <taxon>Eukaryota</taxon>
        <taxon>Metazoa</taxon>
        <taxon>Ecdysozoa</taxon>
        <taxon>Arthropoda</taxon>
        <taxon>Hexapoda</taxon>
        <taxon>Insecta</taxon>
        <taxon>Pterygota</taxon>
        <taxon>Neoptera</taxon>
        <taxon>Endopterygota</taxon>
        <taxon>Coleoptera</taxon>
        <taxon>Polyphaga</taxon>
        <taxon>Cucujiformia</taxon>
        <taxon>Tenebrionidae</taxon>
        <taxon>Pimeliinae</taxon>
        <taxon>Asbolus</taxon>
    </lineage>
</organism>
<evidence type="ECO:0000313" key="1">
    <source>
        <dbReference type="EMBL" id="RZC36793.1"/>
    </source>
</evidence>
<dbReference type="EMBL" id="QDEB01058846">
    <property type="protein sequence ID" value="RZC36793.1"/>
    <property type="molecule type" value="Genomic_DNA"/>
</dbReference>
<dbReference type="Proteomes" id="UP000292052">
    <property type="component" value="Unassembled WGS sequence"/>
</dbReference>
<reference evidence="1 2" key="1">
    <citation type="submission" date="2017-03" db="EMBL/GenBank/DDBJ databases">
        <title>Genome of the blue death feigning beetle - Asbolus verrucosus.</title>
        <authorList>
            <person name="Rider S.D."/>
        </authorList>
    </citation>
    <scope>NUCLEOTIDE SEQUENCE [LARGE SCALE GENOMIC DNA]</scope>
    <source>
        <strain evidence="1">Butters</strain>
        <tissue evidence="1">Head and leg muscle</tissue>
    </source>
</reference>
<sequence length="35" mass="4109">MDILKNRIRAACREITLEILTIVRHSFVTRAQARL</sequence>